<gene>
    <name evidence="1" type="ORF">AKJ09_04056</name>
</gene>
<accession>A0A0K1PV40</accession>
<evidence type="ECO:0000313" key="2">
    <source>
        <dbReference type="Proteomes" id="UP000064967"/>
    </source>
</evidence>
<name>A0A0K1PV40_9BACT</name>
<proteinExistence type="predicted"/>
<dbReference type="AlphaFoldDB" id="A0A0K1PV40"/>
<reference evidence="1 2" key="1">
    <citation type="submission" date="2015-08" db="EMBL/GenBank/DDBJ databases">
        <authorList>
            <person name="Babu N.S."/>
            <person name="Beckwith C.J."/>
            <person name="Beseler K.G."/>
            <person name="Brison A."/>
            <person name="Carone J.V."/>
            <person name="Caskin T.P."/>
            <person name="Diamond M."/>
            <person name="Durham M.E."/>
            <person name="Foxe J.M."/>
            <person name="Go M."/>
            <person name="Henderson B.A."/>
            <person name="Jones I.B."/>
            <person name="McGettigan J.A."/>
            <person name="Micheletti S.J."/>
            <person name="Nasrallah M.E."/>
            <person name="Ortiz D."/>
            <person name="Piller C.R."/>
            <person name="Privatt S.R."/>
            <person name="Schneider S.L."/>
            <person name="Sharp S."/>
            <person name="Smith T.C."/>
            <person name="Stanton J.D."/>
            <person name="Ullery H.E."/>
            <person name="Wilson R.J."/>
            <person name="Serrano M.G."/>
            <person name="Buck G."/>
            <person name="Lee V."/>
            <person name="Wang Y."/>
            <person name="Carvalho R."/>
            <person name="Voegtly L."/>
            <person name="Shi R."/>
            <person name="Duckworth R."/>
            <person name="Johnson A."/>
            <person name="Loviza R."/>
            <person name="Walstead R."/>
            <person name="Shah Z."/>
            <person name="Kiflezghi M."/>
            <person name="Wade K."/>
            <person name="Ball S.L."/>
            <person name="Bradley K.W."/>
            <person name="Asai D.J."/>
            <person name="Bowman C.A."/>
            <person name="Russell D.A."/>
            <person name="Pope W.H."/>
            <person name="Jacobs-Sera D."/>
            <person name="Hendrix R.W."/>
            <person name="Hatfull G.F."/>
        </authorList>
    </citation>
    <scope>NUCLEOTIDE SEQUENCE [LARGE SCALE GENOMIC DNA]</scope>
    <source>
        <strain evidence="1 2">DSM 27648</strain>
    </source>
</reference>
<organism evidence="1 2">
    <name type="scientific">Labilithrix luteola</name>
    <dbReference type="NCBI Taxonomy" id="1391654"/>
    <lineage>
        <taxon>Bacteria</taxon>
        <taxon>Pseudomonadati</taxon>
        <taxon>Myxococcota</taxon>
        <taxon>Polyangia</taxon>
        <taxon>Polyangiales</taxon>
        <taxon>Labilitrichaceae</taxon>
        <taxon>Labilithrix</taxon>
    </lineage>
</organism>
<protein>
    <submittedName>
        <fullName evidence="1">Uncharacterized protein</fullName>
    </submittedName>
</protein>
<dbReference type="EMBL" id="CP012333">
    <property type="protein sequence ID" value="AKU97392.1"/>
    <property type="molecule type" value="Genomic_DNA"/>
</dbReference>
<dbReference type="KEGG" id="llu:AKJ09_04056"/>
<keyword evidence="2" id="KW-1185">Reference proteome</keyword>
<evidence type="ECO:0000313" key="1">
    <source>
        <dbReference type="EMBL" id="AKU97392.1"/>
    </source>
</evidence>
<sequence>MAAVRVGDVAVEGPSQRACRLVSRVRFTSAHVLRAPGF</sequence>
<dbReference type="Proteomes" id="UP000064967">
    <property type="component" value="Chromosome"/>
</dbReference>